<organism evidence="2 3">
    <name type="scientific">Globodera pallida</name>
    <name type="common">Potato cyst nematode worm</name>
    <name type="synonym">Heterodera pallida</name>
    <dbReference type="NCBI Taxonomy" id="36090"/>
    <lineage>
        <taxon>Eukaryota</taxon>
        <taxon>Metazoa</taxon>
        <taxon>Ecdysozoa</taxon>
        <taxon>Nematoda</taxon>
        <taxon>Chromadorea</taxon>
        <taxon>Rhabditida</taxon>
        <taxon>Tylenchina</taxon>
        <taxon>Tylenchomorpha</taxon>
        <taxon>Tylenchoidea</taxon>
        <taxon>Heteroderidae</taxon>
        <taxon>Heteroderinae</taxon>
        <taxon>Globodera</taxon>
    </lineage>
</organism>
<evidence type="ECO:0000313" key="2">
    <source>
        <dbReference type="Proteomes" id="UP000050741"/>
    </source>
</evidence>
<reference evidence="3" key="3">
    <citation type="submission" date="2016-06" db="UniProtKB">
        <authorList>
            <consortium name="WormBaseParasite"/>
        </authorList>
    </citation>
    <scope>IDENTIFICATION</scope>
</reference>
<sequence length="308" mass="35474">MSNKTIQPTQGRTENNDPVLRTIAWRIPSGASSSTTGHPEASAMATAHDEAITLSQVGETESEVEETESEVEETDSEDDETDSEVEETEYETDSETALEEAITLSQARETESEVEETESKQQSEKDESVSEQNICKICLERQCYQEQLHGAFYLVQAVQPPDTPKLRQWPRHITKPSLCTKLGKRSPKMMKRIPKMMKRIPKMMKRILKRHLKKPSLCSKLGKRNPKLRKRSPKMMKRIPKRHLTKPSLCPKLGKRNLKLMKRNRNNSLKRMNLCRNRIFVKFVWKDSVKLPSCLVDIFAHAMNVQKK</sequence>
<reference evidence="2" key="2">
    <citation type="submission" date="2014-05" db="EMBL/GenBank/DDBJ databases">
        <title>The genome and life-stage specific transcriptomes of Globodera pallida elucidate key aspects of plant parasitism by a cyst nematode.</title>
        <authorList>
            <person name="Cotton J.A."/>
            <person name="Lilley C.J."/>
            <person name="Jones L.M."/>
            <person name="Kikuchi T."/>
            <person name="Reid A.J."/>
            <person name="Thorpe P."/>
            <person name="Tsai I.J."/>
            <person name="Beasley H."/>
            <person name="Blok V."/>
            <person name="Cock P.J.A."/>
            <person name="Van den Akker S.E."/>
            <person name="Holroyd N."/>
            <person name="Hunt M."/>
            <person name="Mantelin S."/>
            <person name="Naghra H."/>
            <person name="Pain A."/>
            <person name="Palomares-Rius J.E."/>
            <person name="Zarowiecki M."/>
            <person name="Berriman M."/>
            <person name="Jones J.T."/>
            <person name="Urwin P.E."/>
        </authorList>
    </citation>
    <scope>NUCLEOTIDE SEQUENCE [LARGE SCALE GENOMIC DNA]</scope>
    <source>
        <strain evidence="2">Lindley</strain>
    </source>
</reference>
<feature type="compositionally biased region" description="Acidic residues" evidence="1">
    <location>
        <begin position="60"/>
        <end position="98"/>
    </location>
</feature>
<proteinExistence type="predicted"/>
<dbReference type="WBParaSite" id="GPLIN_000524600">
    <property type="protein sequence ID" value="GPLIN_000524600"/>
    <property type="gene ID" value="GPLIN_000524600"/>
</dbReference>
<feature type="compositionally biased region" description="Basic and acidic residues" evidence="1">
    <location>
        <begin position="117"/>
        <end position="128"/>
    </location>
</feature>
<protein>
    <submittedName>
        <fullName evidence="3">Nucleolin-like</fullName>
    </submittedName>
</protein>
<reference evidence="2" key="1">
    <citation type="submission" date="2013-12" db="EMBL/GenBank/DDBJ databases">
        <authorList>
            <person name="Aslett M."/>
        </authorList>
    </citation>
    <scope>NUCLEOTIDE SEQUENCE [LARGE SCALE GENOMIC DNA]</scope>
    <source>
        <strain evidence="2">Lindley</strain>
    </source>
</reference>
<evidence type="ECO:0000313" key="3">
    <source>
        <dbReference type="WBParaSite" id="GPLIN_000524600"/>
    </source>
</evidence>
<dbReference type="Proteomes" id="UP000050741">
    <property type="component" value="Unassembled WGS sequence"/>
</dbReference>
<feature type="compositionally biased region" description="Polar residues" evidence="1">
    <location>
        <begin position="1"/>
        <end position="13"/>
    </location>
</feature>
<dbReference type="AlphaFoldDB" id="A0A183BXA7"/>
<name>A0A183BXA7_GLOPA</name>
<accession>A0A183BXA7</accession>
<evidence type="ECO:0000256" key="1">
    <source>
        <dbReference type="SAM" id="MobiDB-lite"/>
    </source>
</evidence>
<feature type="region of interest" description="Disordered" evidence="1">
    <location>
        <begin position="1"/>
        <end position="130"/>
    </location>
</feature>
<keyword evidence="2" id="KW-1185">Reference proteome</keyword>